<proteinExistence type="predicted"/>
<dbReference type="AlphaFoldDB" id="A0A498LMT0"/>
<organism evidence="1 2">
    <name type="scientific">Labeo rohita</name>
    <name type="common">Indian major carp</name>
    <name type="synonym">Cyprinus rohita</name>
    <dbReference type="NCBI Taxonomy" id="84645"/>
    <lineage>
        <taxon>Eukaryota</taxon>
        <taxon>Metazoa</taxon>
        <taxon>Chordata</taxon>
        <taxon>Craniata</taxon>
        <taxon>Vertebrata</taxon>
        <taxon>Euteleostomi</taxon>
        <taxon>Actinopterygii</taxon>
        <taxon>Neopterygii</taxon>
        <taxon>Teleostei</taxon>
        <taxon>Ostariophysi</taxon>
        <taxon>Cypriniformes</taxon>
        <taxon>Cyprinidae</taxon>
        <taxon>Labeoninae</taxon>
        <taxon>Labeonini</taxon>
        <taxon>Labeo</taxon>
    </lineage>
</organism>
<protein>
    <submittedName>
        <fullName evidence="1">Uncharacterized protein</fullName>
    </submittedName>
</protein>
<comment type="caution">
    <text evidence="1">The sequence shown here is derived from an EMBL/GenBank/DDBJ whole genome shotgun (WGS) entry which is preliminary data.</text>
</comment>
<name>A0A498LMT0_LABRO</name>
<evidence type="ECO:0000313" key="2">
    <source>
        <dbReference type="Proteomes" id="UP000290572"/>
    </source>
</evidence>
<sequence length="157" mass="18112">MIRMMFTNVKWSYYGVYERLMCWRHKPVDLPDLQASLLHMDKIQQDSSTVLENSHKASKIKFVNSILQKTFLNSPSENVKPSEEIHQLSRDDSSHGAYMIQTVEGNTNQTRLSIFMMKIGFSNSAMLSQPSENFQKGFFNSPRETAISMEPFKFTSS</sequence>
<dbReference type="EMBL" id="QBIY01013281">
    <property type="protein sequence ID" value="RXN09460.1"/>
    <property type="molecule type" value="Genomic_DNA"/>
</dbReference>
<reference evidence="1 2" key="1">
    <citation type="submission" date="2018-03" db="EMBL/GenBank/DDBJ databases">
        <title>Draft genome sequence of Rohu Carp (Labeo rohita).</title>
        <authorList>
            <person name="Das P."/>
            <person name="Kushwaha B."/>
            <person name="Joshi C.G."/>
            <person name="Kumar D."/>
            <person name="Nagpure N.S."/>
            <person name="Sahoo L."/>
            <person name="Das S.P."/>
            <person name="Bit A."/>
            <person name="Patnaik S."/>
            <person name="Meher P.K."/>
            <person name="Jayasankar P."/>
            <person name="Koringa P.G."/>
            <person name="Patel N.V."/>
            <person name="Hinsu A.T."/>
            <person name="Kumar R."/>
            <person name="Pandey M."/>
            <person name="Agarwal S."/>
            <person name="Srivastava S."/>
            <person name="Singh M."/>
            <person name="Iquebal M.A."/>
            <person name="Jaiswal S."/>
            <person name="Angadi U.B."/>
            <person name="Kumar N."/>
            <person name="Raza M."/>
            <person name="Shah T.M."/>
            <person name="Rai A."/>
            <person name="Jena J.K."/>
        </authorList>
    </citation>
    <scope>NUCLEOTIDE SEQUENCE [LARGE SCALE GENOMIC DNA]</scope>
    <source>
        <strain evidence="1">DASCIFA01</strain>
        <tissue evidence="1">Testis</tissue>
    </source>
</reference>
<gene>
    <name evidence="1" type="ORF">ROHU_031428</name>
</gene>
<keyword evidence="2" id="KW-1185">Reference proteome</keyword>
<evidence type="ECO:0000313" key="1">
    <source>
        <dbReference type="EMBL" id="RXN09460.1"/>
    </source>
</evidence>
<accession>A0A498LMT0</accession>
<dbReference type="Proteomes" id="UP000290572">
    <property type="component" value="Unassembled WGS sequence"/>
</dbReference>